<accession>A0ABN9UWU8</accession>
<organism evidence="2 3">
    <name type="scientific">Prorocentrum cordatum</name>
    <dbReference type="NCBI Taxonomy" id="2364126"/>
    <lineage>
        <taxon>Eukaryota</taxon>
        <taxon>Sar</taxon>
        <taxon>Alveolata</taxon>
        <taxon>Dinophyceae</taxon>
        <taxon>Prorocentrales</taxon>
        <taxon>Prorocentraceae</taxon>
        <taxon>Prorocentrum</taxon>
    </lineage>
</organism>
<feature type="region of interest" description="Disordered" evidence="1">
    <location>
        <begin position="1"/>
        <end position="51"/>
    </location>
</feature>
<keyword evidence="3" id="KW-1185">Reference proteome</keyword>
<evidence type="ECO:0000256" key="1">
    <source>
        <dbReference type="SAM" id="MobiDB-lite"/>
    </source>
</evidence>
<evidence type="ECO:0000313" key="3">
    <source>
        <dbReference type="Proteomes" id="UP001189429"/>
    </source>
</evidence>
<dbReference type="Proteomes" id="UP001189429">
    <property type="component" value="Unassembled WGS sequence"/>
</dbReference>
<feature type="non-terminal residue" evidence="2">
    <location>
        <position position="1"/>
    </location>
</feature>
<proteinExistence type="predicted"/>
<dbReference type="EMBL" id="CAUYUJ010016305">
    <property type="protein sequence ID" value="CAK0863849.1"/>
    <property type="molecule type" value="Genomic_DNA"/>
</dbReference>
<comment type="caution">
    <text evidence="2">The sequence shown here is derived from an EMBL/GenBank/DDBJ whole genome shotgun (WGS) entry which is preliminary data.</text>
</comment>
<sequence>AAAQRRAPTAAEGAAEGPGREGEEARRDRRRQELAEALGVGRRQDEARSRLSRAEDASALRAALVEAAAACVPAHELEGARSRCAALELQAAVQGRSVEGVQEALLECRRLGAPPEVLGEAVTVLREEARRAEAEGRLDGLVARCDRSFRARRCAWRGGREQVREAPLEVRAALREARAAGAAPASLSAAEAWLLGEETRHREAVRGRLQAVMRSPSLVPVEQALAEGREAGLPKEDLGPLETWLAERSAEAASAASASAARADLESAVRSRAVADLSAAIERAEAAGLEAGEIEHAESILMAEMKKQACQAVLPLAVQNRGIMDLRAAIRDASPTVVRASLFEETEQDSANGPSTGAPEAAAAAAAVACSRSTRLASQGLPPSDLVPRRPRYPEDSA</sequence>
<feature type="region of interest" description="Disordered" evidence="1">
    <location>
        <begin position="374"/>
        <end position="398"/>
    </location>
</feature>
<protein>
    <submittedName>
        <fullName evidence="2">Uncharacterized protein</fullName>
    </submittedName>
</protein>
<feature type="compositionally biased region" description="Basic and acidic residues" evidence="1">
    <location>
        <begin position="18"/>
        <end position="34"/>
    </location>
</feature>
<gene>
    <name evidence="2" type="ORF">PCOR1329_LOCUS51887</name>
</gene>
<name>A0ABN9UWU8_9DINO</name>
<reference evidence="2" key="1">
    <citation type="submission" date="2023-10" db="EMBL/GenBank/DDBJ databases">
        <authorList>
            <person name="Chen Y."/>
            <person name="Shah S."/>
            <person name="Dougan E. K."/>
            <person name="Thang M."/>
            <person name="Chan C."/>
        </authorList>
    </citation>
    <scope>NUCLEOTIDE SEQUENCE [LARGE SCALE GENOMIC DNA]</scope>
</reference>
<evidence type="ECO:0000313" key="2">
    <source>
        <dbReference type="EMBL" id="CAK0863849.1"/>
    </source>
</evidence>
<feature type="compositionally biased region" description="Low complexity" evidence="1">
    <location>
        <begin position="1"/>
        <end position="17"/>
    </location>
</feature>
<feature type="compositionally biased region" description="Basic and acidic residues" evidence="1">
    <location>
        <begin position="42"/>
        <end position="51"/>
    </location>
</feature>